<dbReference type="EMBL" id="LXQA010277960">
    <property type="protein sequence ID" value="MCI40287.1"/>
    <property type="molecule type" value="Genomic_DNA"/>
</dbReference>
<name>A0A392RVU6_9FABA</name>
<dbReference type="Proteomes" id="UP000265520">
    <property type="component" value="Unassembled WGS sequence"/>
</dbReference>
<keyword evidence="2" id="KW-1185">Reference proteome</keyword>
<dbReference type="AlphaFoldDB" id="A0A392RVU6"/>
<organism evidence="1 2">
    <name type="scientific">Trifolium medium</name>
    <dbReference type="NCBI Taxonomy" id="97028"/>
    <lineage>
        <taxon>Eukaryota</taxon>
        <taxon>Viridiplantae</taxon>
        <taxon>Streptophyta</taxon>
        <taxon>Embryophyta</taxon>
        <taxon>Tracheophyta</taxon>
        <taxon>Spermatophyta</taxon>
        <taxon>Magnoliopsida</taxon>
        <taxon>eudicotyledons</taxon>
        <taxon>Gunneridae</taxon>
        <taxon>Pentapetalae</taxon>
        <taxon>rosids</taxon>
        <taxon>fabids</taxon>
        <taxon>Fabales</taxon>
        <taxon>Fabaceae</taxon>
        <taxon>Papilionoideae</taxon>
        <taxon>50 kb inversion clade</taxon>
        <taxon>NPAAA clade</taxon>
        <taxon>Hologalegina</taxon>
        <taxon>IRL clade</taxon>
        <taxon>Trifolieae</taxon>
        <taxon>Trifolium</taxon>
    </lineage>
</organism>
<evidence type="ECO:0000313" key="1">
    <source>
        <dbReference type="EMBL" id="MCI40287.1"/>
    </source>
</evidence>
<sequence length="66" mass="7386">MQIDGWGGFVLKEKFKLIKLALKDWHVANAQNLSSKIESLKVRLSALDSKGEEQDLTDTELEELAG</sequence>
<keyword evidence="1" id="KW-0378">Hydrolase</keyword>
<accession>A0A392RVU6</accession>
<keyword evidence="1" id="KW-0269">Exonuclease</keyword>
<evidence type="ECO:0000313" key="2">
    <source>
        <dbReference type="Proteomes" id="UP000265520"/>
    </source>
</evidence>
<dbReference type="GO" id="GO:0004519">
    <property type="term" value="F:endonuclease activity"/>
    <property type="evidence" value="ECO:0007669"/>
    <property type="project" value="UniProtKB-KW"/>
</dbReference>
<comment type="caution">
    <text evidence="1">The sequence shown here is derived from an EMBL/GenBank/DDBJ whole genome shotgun (WGS) entry which is preliminary data.</text>
</comment>
<feature type="non-terminal residue" evidence="1">
    <location>
        <position position="66"/>
    </location>
</feature>
<reference evidence="1 2" key="1">
    <citation type="journal article" date="2018" name="Front. Plant Sci.">
        <title>Red Clover (Trifolium pratense) and Zigzag Clover (T. medium) - A Picture of Genomic Similarities and Differences.</title>
        <authorList>
            <person name="Dluhosova J."/>
            <person name="Istvanek J."/>
            <person name="Nedelnik J."/>
            <person name="Repkova J."/>
        </authorList>
    </citation>
    <scope>NUCLEOTIDE SEQUENCE [LARGE SCALE GENOMIC DNA]</scope>
    <source>
        <strain evidence="2">cv. 10/8</strain>
        <tissue evidence="1">Leaf</tissue>
    </source>
</reference>
<protein>
    <submittedName>
        <fullName evidence="1">Endonuclease/exonuclease/phosphatase family protein</fullName>
    </submittedName>
</protein>
<proteinExistence type="predicted"/>
<keyword evidence="1" id="KW-0540">Nuclease</keyword>
<keyword evidence="1" id="KW-0255">Endonuclease</keyword>
<dbReference type="GO" id="GO:0004527">
    <property type="term" value="F:exonuclease activity"/>
    <property type="evidence" value="ECO:0007669"/>
    <property type="project" value="UniProtKB-KW"/>
</dbReference>